<feature type="compositionally biased region" description="Low complexity" evidence="1">
    <location>
        <begin position="28"/>
        <end position="40"/>
    </location>
</feature>
<evidence type="ECO:0000256" key="1">
    <source>
        <dbReference type="SAM" id="MobiDB-lite"/>
    </source>
</evidence>
<evidence type="ECO:0008006" key="4">
    <source>
        <dbReference type="Google" id="ProtNLM"/>
    </source>
</evidence>
<gene>
    <name evidence="2" type="ORF">NVP1169O_72</name>
</gene>
<keyword evidence="3" id="KW-1185">Reference proteome</keyword>
<sequence>MGNPSLDDVVAMDEQAFADFANTFDAGAVSEEAASSPSGEESTEETTDPTASAEEGSEETTEITDEETTTVGDTGDGETTEGTIPEGFYAALTAPFKAAGKEVSFTDPEEMRTLMKKGIGFEQRMGSLKKFERHMNALDKQGILNDDTINLVIELAQGKPEALKQYIEKNNIDVYDVIGIDNTEYSPEKHVQSEEEFQNEQVVQEIQSLDGYEIIKPLAEDEWDDKSREQLLASPELAKSMIRAANAGVHDMILVEAEKVKLLASVPISDFDAYMQAGDKLHKSGAFDKIAKKGKSNVSNEIKPTNVAPQTKQTGRKSAMPTMAEVAKMTPEQLAKFAAEHNI</sequence>
<feature type="region of interest" description="Disordered" evidence="1">
    <location>
        <begin position="28"/>
        <end position="83"/>
    </location>
</feature>
<proteinExistence type="predicted"/>
<organism evidence="2 3">
    <name type="scientific">Vibrio phage 1.169.O._10N.261.52.B1</name>
    <dbReference type="NCBI Taxonomy" id="1881213"/>
    <lineage>
        <taxon>Viruses</taxon>
        <taxon>Duplodnaviria</taxon>
        <taxon>Heunggongvirae</taxon>
        <taxon>Uroviricota</taxon>
        <taxon>Caudoviricetes</taxon>
        <taxon>Schitoviridae</taxon>
        <taxon>Mukerjeevirus</taxon>
        <taxon>Mukerjeevirus mv52B1</taxon>
    </lineage>
</organism>
<evidence type="ECO:0000313" key="3">
    <source>
        <dbReference type="Proteomes" id="UP000267376"/>
    </source>
</evidence>
<dbReference type="EMBL" id="MG592536">
    <property type="protein sequence ID" value="AUR92100.1"/>
    <property type="molecule type" value="Genomic_DNA"/>
</dbReference>
<name>A0A2I7REL1_9CAUD</name>
<reference evidence="2 3" key="1">
    <citation type="submission" date="2017-11" db="EMBL/GenBank/DDBJ databases">
        <title>A major lineage of nontailed dsDNA viruses as unrecognized killers of marine bacteria.</title>
        <authorList>
            <person name="Kauffman K.M."/>
            <person name="Hussain F.A."/>
            <person name="Yang J."/>
            <person name="Arevalo P."/>
            <person name="Brown J.M."/>
            <person name="Chang W.K."/>
            <person name="VanInsberghe D."/>
            <person name="Elsherbini J."/>
            <person name="Cutler M.B."/>
            <person name="Kelly L."/>
            <person name="Polz M.F."/>
        </authorList>
    </citation>
    <scope>NUCLEOTIDE SEQUENCE [LARGE SCALE GENOMIC DNA]</scope>
</reference>
<evidence type="ECO:0000313" key="2">
    <source>
        <dbReference type="EMBL" id="AUR92100.1"/>
    </source>
</evidence>
<accession>A0A2I7REL1</accession>
<protein>
    <recommendedName>
        <fullName evidence="4">Coil containing protein</fullName>
    </recommendedName>
</protein>
<feature type="compositionally biased region" description="Acidic residues" evidence="1">
    <location>
        <begin position="55"/>
        <end position="68"/>
    </location>
</feature>
<dbReference type="Proteomes" id="UP000267376">
    <property type="component" value="Segment"/>
</dbReference>